<dbReference type="NCBIfam" id="TIGR04183">
    <property type="entry name" value="Por_Secre_tail"/>
    <property type="match status" value="1"/>
</dbReference>
<dbReference type="Pfam" id="PF00041">
    <property type="entry name" value="fn3"/>
    <property type="match status" value="1"/>
</dbReference>
<dbReference type="Proteomes" id="UP000290013">
    <property type="component" value="Chromosome"/>
</dbReference>
<feature type="signal peptide" evidence="2">
    <location>
        <begin position="1"/>
        <end position="19"/>
    </location>
</feature>
<accession>A0A4V6IDU2</accession>
<dbReference type="InterPro" id="IPR024079">
    <property type="entry name" value="MetalloPept_cat_dom_sf"/>
</dbReference>
<dbReference type="CDD" id="cd00063">
    <property type="entry name" value="FN3"/>
    <property type="match status" value="1"/>
</dbReference>
<dbReference type="AlphaFoldDB" id="A0A4V6IDU2"/>
<dbReference type="Pfam" id="PF13583">
    <property type="entry name" value="Reprolysin_4"/>
    <property type="match status" value="1"/>
</dbReference>
<dbReference type="RefSeq" id="WP_130914970.1">
    <property type="nucleotide sequence ID" value="NZ_LR215974.1"/>
</dbReference>
<sequence>MKKVITTLFFSMMGVGVFAQWTPTTVKRDVAGSFKSESYYKLDLNKIRNDLKNAQETGTNAKAVEILVPTLKGKLEKFAVYSFPVMAKDLAEQYELGSYVGVGIDDPSKQIRFSVAPNDFQAMVIKDGLYEFIDPLASDKTIYAVHPKTNDTHGKSFVCSTEEGVHMAEQIEKLAEKGNFFSNQSNNYAKSSDRKYRTMRLAISATSSYVAYTGGTLATALAQINATMTRVNGVFEKDFALHLNIVNAPNIIFVNAATDPYLTLPGSLNSKVQQVLTSNVGNANYDIGHVFNAAGNNGNAGCIGCVCIAPTSSAPLGKGSGFTQSTAPSGDAFDIDYVAHEMGHQLGANHTFSYSIEGSGVNMEPGSGSTIMGYAGITNANVQMNSDAYFHVASIVQVQQNLTSKTCDTEVSVANNPPVIAALPTYTIPKGTAFVLTATATDPENDPLTYTWEQFDDAGAIVNGQITGGTITSANLGNTTYGASFRSVLPSTSPTRYFPKLSSVMNGVLTSASQWESVSNVARTSRFAVTVRDNNPNSDQQQTQSALQVINVGNNGPFKINTQFANISIPTPIEWDVAGTNAAPYNVANVKIDYTTDNGNTWTLLTASTANDGSENFTFPASMNGQIIKVRVSSIGNVFYAVKAVTITPFGNCGSAPTGITVANITTSSADVVWVPVAGASSYVVRYKKVADASWVIINTTNNNVVLANLLDNTAYEVQVAAVCSGVTGSFSSSSNFNTTQMAAYCPVSSGNASDDYISNVTLANVNNSSGASTYTSYVANPSLQINLNAGANYTLSITRAYLTSPGGPYPAATSAWIDFNRNGVFETSERILTSPVANGTPNPVTVSFTVPANAVQGLGLRMRVGMLYSNTAGAAIIDGCGNYPNVLGEFEDYNVIISAGALSTNENITKNNDIKIFPNPATDVLNITKVSDKAKYEIYNAVGQLVKAGEIKGNQVRVSELVKGTYIISIKDKEISENLKFIKK</sequence>
<dbReference type="KEGG" id="ctai:NCTC12078_02853"/>
<dbReference type="GO" id="GO:0008237">
    <property type="term" value="F:metallopeptidase activity"/>
    <property type="evidence" value="ECO:0007669"/>
    <property type="project" value="InterPro"/>
</dbReference>
<name>A0A4V6IDU2_9FLAO</name>
<evidence type="ECO:0000256" key="2">
    <source>
        <dbReference type="SAM" id="SignalP"/>
    </source>
</evidence>
<dbReference type="Pfam" id="PF20009">
    <property type="entry name" value="GEVED"/>
    <property type="match status" value="1"/>
</dbReference>
<evidence type="ECO:0000313" key="4">
    <source>
        <dbReference type="EMBL" id="VFB04814.1"/>
    </source>
</evidence>
<keyword evidence="1 2" id="KW-0732">Signal</keyword>
<dbReference type="InterPro" id="IPR026444">
    <property type="entry name" value="Secre_tail"/>
</dbReference>
<dbReference type="SUPFAM" id="SSF49265">
    <property type="entry name" value="Fibronectin type III"/>
    <property type="match status" value="1"/>
</dbReference>
<evidence type="ECO:0000313" key="5">
    <source>
        <dbReference type="Proteomes" id="UP000290013"/>
    </source>
</evidence>
<dbReference type="EMBL" id="LR215974">
    <property type="protein sequence ID" value="VFB04814.1"/>
    <property type="molecule type" value="Genomic_DNA"/>
</dbReference>
<dbReference type="Gene3D" id="3.40.390.10">
    <property type="entry name" value="Collagenase (Catalytic Domain)"/>
    <property type="match status" value="1"/>
</dbReference>
<dbReference type="InterPro" id="IPR003961">
    <property type="entry name" value="FN3_dom"/>
</dbReference>
<dbReference type="SUPFAM" id="SSF55486">
    <property type="entry name" value="Metalloproteases ('zincins'), catalytic domain"/>
    <property type="match status" value="1"/>
</dbReference>
<proteinExistence type="predicted"/>
<dbReference type="Pfam" id="PF18962">
    <property type="entry name" value="Por_Secre_tail"/>
    <property type="match status" value="1"/>
</dbReference>
<evidence type="ECO:0000259" key="3">
    <source>
        <dbReference type="PROSITE" id="PS50853"/>
    </source>
</evidence>
<dbReference type="InterPro" id="IPR045474">
    <property type="entry name" value="GEVED"/>
</dbReference>
<dbReference type="InterPro" id="IPR036116">
    <property type="entry name" value="FN3_sf"/>
</dbReference>
<reference evidence="4 5" key="1">
    <citation type="submission" date="2019-02" db="EMBL/GenBank/DDBJ databases">
        <authorList>
            <consortium name="Pathogen Informatics"/>
        </authorList>
    </citation>
    <scope>NUCLEOTIDE SEQUENCE [LARGE SCALE GENOMIC DNA]</scope>
    <source>
        <strain evidence="4 5">3012STDY6944375</strain>
    </source>
</reference>
<feature type="chain" id="PRO_5020715681" evidence="2">
    <location>
        <begin position="20"/>
        <end position="985"/>
    </location>
</feature>
<dbReference type="SMART" id="SM00060">
    <property type="entry name" value="FN3"/>
    <property type="match status" value="1"/>
</dbReference>
<dbReference type="InterPro" id="IPR013783">
    <property type="entry name" value="Ig-like_fold"/>
</dbReference>
<dbReference type="PROSITE" id="PS50853">
    <property type="entry name" value="FN3"/>
    <property type="match status" value="1"/>
</dbReference>
<feature type="domain" description="Fibronectin type-III" evidence="3">
    <location>
        <begin position="656"/>
        <end position="743"/>
    </location>
</feature>
<protein>
    <submittedName>
        <fullName evidence="4">Por secretion system C-terminal sorting domain</fullName>
    </submittedName>
</protein>
<gene>
    <name evidence="4" type="ORF">NCTC12078_02853</name>
</gene>
<organism evidence="4 5">
    <name type="scientific">Chryseobacterium taihuense</name>
    <dbReference type="NCBI Taxonomy" id="1141221"/>
    <lineage>
        <taxon>Bacteria</taxon>
        <taxon>Pseudomonadati</taxon>
        <taxon>Bacteroidota</taxon>
        <taxon>Flavobacteriia</taxon>
        <taxon>Flavobacteriales</taxon>
        <taxon>Weeksellaceae</taxon>
        <taxon>Chryseobacterium group</taxon>
        <taxon>Chryseobacterium</taxon>
    </lineage>
</organism>
<evidence type="ECO:0000256" key="1">
    <source>
        <dbReference type="ARBA" id="ARBA00022729"/>
    </source>
</evidence>
<dbReference type="Gene3D" id="2.60.40.10">
    <property type="entry name" value="Immunoglobulins"/>
    <property type="match status" value="2"/>
</dbReference>